<dbReference type="PANTHER" id="PTHR35357">
    <property type="entry name" value="OS02G0537100 PROTEIN"/>
    <property type="match status" value="1"/>
</dbReference>
<feature type="domain" description="Pectinesterase inhibitor" evidence="5">
    <location>
        <begin position="27"/>
        <end position="172"/>
    </location>
</feature>
<dbReference type="InterPro" id="IPR006501">
    <property type="entry name" value="Pectinesterase_inhib_dom"/>
</dbReference>
<keyword evidence="6" id="KW-1185">Reference proteome</keyword>
<reference evidence="7" key="2">
    <citation type="submission" date="2025-08" db="UniProtKB">
        <authorList>
            <consortium name="RefSeq"/>
        </authorList>
    </citation>
    <scope>IDENTIFICATION</scope>
    <source>
        <tissue evidence="7">Leaf</tissue>
    </source>
</reference>
<comment type="similarity">
    <text evidence="3">Belongs to the PMEI family.</text>
</comment>
<dbReference type="AlphaFoldDB" id="A0A6P5FTU2"/>
<evidence type="ECO:0000256" key="3">
    <source>
        <dbReference type="ARBA" id="ARBA00038471"/>
    </source>
</evidence>
<evidence type="ECO:0000259" key="5">
    <source>
        <dbReference type="SMART" id="SM00856"/>
    </source>
</evidence>
<dbReference type="Pfam" id="PF04043">
    <property type="entry name" value="PMEI"/>
    <property type="match status" value="1"/>
</dbReference>
<sequence>MATIVQYYLLTLFLINIFLFHIPLSKAGVDFIVNTCKHTQNSGFCVAALESDRRSFNASTVAELTGIAIEIATAAAASTLSRINDLADQDPGTAAEEALKQCAQLYGNAIDDLEEAGKDVRSGDYSGAAEPVDSAWEVPRSCEDAFADRSLSSPVAAEDKDVDVKCGLCFDLVDLLNS</sequence>
<dbReference type="SMART" id="SM00856">
    <property type="entry name" value="PMEI"/>
    <property type="match status" value="1"/>
</dbReference>
<dbReference type="SUPFAM" id="SSF101148">
    <property type="entry name" value="Plant invertase/pectin methylesterase inhibitor"/>
    <property type="match status" value="1"/>
</dbReference>
<dbReference type="Gene3D" id="1.20.140.40">
    <property type="entry name" value="Invertase/pectin methylesterase inhibitor family protein"/>
    <property type="match status" value="1"/>
</dbReference>
<feature type="signal peptide" evidence="4">
    <location>
        <begin position="1"/>
        <end position="27"/>
    </location>
</feature>
<dbReference type="InterPro" id="IPR035513">
    <property type="entry name" value="Invertase/methylesterase_inhib"/>
</dbReference>
<proteinExistence type="inferred from homology"/>
<evidence type="ECO:0000313" key="6">
    <source>
        <dbReference type="Proteomes" id="UP000515123"/>
    </source>
</evidence>
<feature type="chain" id="PRO_5028066344" evidence="4">
    <location>
        <begin position="28"/>
        <end position="178"/>
    </location>
</feature>
<organism evidence="6 7">
    <name type="scientific">Ananas comosus</name>
    <name type="common">Pineapple</name>
    <name type="synonym">Ananas ananas</name>
    <dbReference type="NCBI Taxonomy" id="4615"/>
    <lineage>
        <taxon>Eukaryota</taxon>
        <taxon>Viridiplantae</taxon>
        <taxon>Streptophyta</taxon>
        <taxon>Embryophyta</taxon>
        <taxon>Tracheophyta</taxon>
        <taxon>Spermatophyta</taxon>
        <taxon>Magnoliopsida</taxon>
        <taxon>Liliopsida</taxon>
        <taxon>Poales</taxon>
        <taxon>Bromeliaceae</taxon>
        <taxon>Bromelioideae</taxon>
        <taxon>Ananas</taxon>
    </lineage>
</organism>
<dbReference type="CDD" id="cd15795">
    <property type="entry name" value="PMEI-Pla_a_1_like"/>
    <property type="match status" value="1"/>
</dbReference>
<dbReference type="InterPro" id="IPR034088">
    <property type="entry name" value="Pla_a_1-like"/>
</dbReference>
<dbReference type="GeneID" id="109716062"/>
<reference evidence="6" key="1">
    <citation type="journal article" date="2015" name="Nat. Genet.">
        <title>The pineapple genome and the evolution of CAM photosynthesis.</title>
        <authorList>
            <person name="Ming R."/>
            <person name="VanBuren R."/>
            <person name="Wai C.M."/>
            <person name="Tang H."/>
            <person name="Schatz M.C."/>
            <person name="Bowers J.E."/>
            <person name="Lyons E."/>
            <person name="Wang M.L."/>
            <person name="Chen J."/>
            <person name="Biggers E."/>
            <person name="Zhang J."/>
            <person name="Huang L."/>
            <person name="Zhang L."/>
            <person name="Miao W."/>
            <person name="Zhang J."/>
            <person name="Ye Z."/>
            <person name="Miao C."/>
            <person name="Lin Z."/>
            <person name="Wang H."/>
            <person name="Zhou H."/>
            <person name="Yim W.C."/>
            <person name="Priest H.D."/>
            <person name="Zheng C."/>
            <person name="Woodhouse M."/>
            <person name="Edger P.P."/>
            <person name="Guyot R."/>
            <person name="Guo H.B."/>
            <person name="Guo H."/>
            <person name="Zheng G."/>
            <person name="Singh R."/>
            <person name="Sharma A."/>
            <person name="Min X."/>
            <person name="Zheng Y."/>
            <person name="Lee H."/>
            <person name="Gurtowski J."/>
            <person name="Sedlazeck F.J."/>
            <person name="Harkess A."/>
            <person name="McKain M.R."/>
            <person name="Liao Z."/>
            <person name="Fang J."/>
            <person name="Liu J."/>
            <person name="Zhang X."/>
            <person name="Zhang Q."/>
            <person name="Hu W."/>
            <person name="Qin Y."/>
            <person name="Wang K."/>
            <person name="Chen L.Y."/>
            <person name="Shirley N."/>
            <person name="Lin Y.R."/>
            <person name="Liu L.Y."/>
            <person name="Hernandez A.G."/>
            <person name="Wright C.L."/>
            <person name="Bulone V."/>
            <person name="Tuskan G.A."/>
            <person name="Heath K."/>
            <person name="Zee F."/>
            <person name="Moore P.H."/>
            <person name="Sunkar R."/>
            <person name="Leebens-Mack J.H."/>
            <person name="Mockler T."/>
            <person name="Bennetzen J.L."/>
            <person name="Freeling M."/>
            <person name="Sankoff D."/>
            <person name="Paterson A.H."/>
            <person name="Zhu X."/>
            <person name="Yang X."/>
            <person name="Smith J.A."/>
            <person name="Cushman J.C."/>
            <person name="Paull R.E."/>
            <person name="Yu Q."/>
        </authorList>
    </citation>
    <scope>NUCLEOTIDE SEQUENCE [LARGE SCALE GENOMIC DNA]</scope>
    <source>
        <strain evidence="6">cv. F153</strain>
    </source>
</reference>
<evidence type="ECO:0000256" key="4">
    <source>
        <dbReference type="SAM" id="SignalP"/>
    </source>
</evidence>
<protein>
    <submittedName>
        <fullName evidence="7">Pectinesterase inhibitor-like</fullName>
    </submittedName>
</protein>
<dbReference type="NCBIfam" id="TIGR01614">
    <property type="entry name" value="PME_inhib"/>
    <property type="match status" value="1"/>
</dbReference>
<dbReference type="OrthoDB" id="764172at2759"/>
<evidence type="ECO:0000256" key="2">
    <source>
        <dbReference type="ARBA" id="ARBA00023157"/>
    </source>
</evidence>
<keyword evidence="2" id="KW-1015">Disulfide bond</keyword>
<keyword evidence="1 4" id="KW-0732">Signal</keyword>
<name>A0A6P5FTU2_ANACO</name>
<gene>
    <name evidence="7" type="primary">LOC109716062</name>
</gene>
<dbReference type="GO" id="GO:0004857">
    <property type="term" value="F:enzyme inhibitor activity"/>
    <property type="evidence" value="ECO:0007669"/>
    <property type="project" value="InterPro"/>
</dbReference>
<dbReference type="Proteomes" id="UP000515123">
    <property type="component" value="Linkage group 10"/>
</dbReference>
<dbReference type="RefSeq" id="XP_020096933.1">
    <property type="nucleotide sequence ID" value="XM_020241344.1"/>
</dbReference>
<evidence type="ECO:0000256" key="1">
    <source>
        <dbReference type="ARBA" id="ARBA00022729"/>
    </source>
</evidence>
<evidence type="ECO:0000313" key="7">
    <source>
        <dbReference type="RefSeq" id="XP_020096933.1"/>
    </source>
</evidence>
<accession>A0A6P5FTU2</accession>
<dbReference type="PANTHER" id="PTHR35357:SF8">
    <property type="entry name" value="OS01G0111000 PROTEIN"/>
    <property type="match status" value="1"/>
</dbReference>